<sequence>MFDANFFKEHGHKYKKIQTLGKGAFGEVVLAKRLTDGQQVVVKKIKMSKDKEEREREIKNAKKEAEVLESLNHPYIVRYLDELECNSFMGNSIKEFRIVMEYCGGGDLRKTIDAAKENNVKLHDDQLWGWFTQINMALEYIHGKNIIHRDIKPENIFFKKDKNICKLGDFGLNKTLGDDVTSTVTASGTLAYVHYEFFAGGEAKFGRDSDIWAAGVILYELIMLEHPFLTDEVKKKKNVELEMGQRIEALEYKPVEGSVDADQIIKGCFELRKKRPTASQILEHPRLVSHYKPIYDKLKNKMEPGYDSTPSKFPSKPPLRHMSTLPEQTKHEQHDLPQRIGSSPNLLSSYEKYDICFGTPKANHDDLPKKLREMENQRRQFKESYDAHHEQGNQFTREKQELRRQLENEVNYSKRLISIMQAEVADLEKSLYSSTELGRQLPDDLRLSDSQTIHERREVANNIIRNAF</sequence>
<keyword evidence="6" id="KW-0418">Kinase</keyword>
<dbReference type="SMART" id="SM00220">
    <property type="entry name" value="S_TKc"/>
    <property type="match status" value="1"/>
</dbReference>
<comment type="catalytic activity">
    <reaction evidence="9">
        <text>L-seryl-[protein] + ATP = O-phospho-L-seryl-[protein] + ADP + H(+)</text>
        <dbReference type="Rhea" id="RHEA:17989"/>
        <dbReference type="Rhea" id="RHEA-COMP:9863"/>
        <dbReference type="Rhea" id="RHEA-COMP:11604"/>
        <dbReference type="ChEBI" id="CHEBI:15378"/>
        <dbReference type="ChEBI" id="CHEBI:29999"/>
        <dbReference type="ChEBI" id="CHEBI:30616"/>
        <dbReference type="ChEBI" id="CHEBI:83421"/>
        <dbReference type="ChEBI" id="CHEBI:456216"/>
        <dbReference type="EC" id="2.7.11.1"/>
    </reaction>
</comment>
<protein>
    <recommendedName>
        <fullName evidence="2">non-specific serine/threonine protein kinase</fullName>
        <ecNumber evidence="2">2.7.11.1</ecNumber>
    </recommendedName>
</protein>
<keyword evidence="3 11" id="KW-0723">Serine/threonine-protein kinase</keyword>
<evidence type="ECO:0000256" key="1">
    <source>
        <dbReference type="ARBA" id="ARBA00010886"/>
    </source>
</evidence>
<evidence type="ECO:0000256" key="11">
    <source>
        <dbReference type="RuleBase" id="RU000304"/>
    </source>
</evidence>
<dbReference type="InterPro" id="IPR011009">
    <property type="entry name" value="Kinase-like_dom_sf"/>
</dbReference>
<keyword evidence="12" id="KW-0175">Coiled coil</keyword>
<dbReference type="PROSITE" id="PS00108">
    <property type="entry name" value="PROTEIN_KINASE_ST"/>
    <property type="match status" value="1"/>
</dbReference>
<name>A0ABN7S5Z9_OIKDI</name>
<keyword evidence="7 10" id="KW-0067">ATP-binding</keyword>
<evidence type="ECO:0000256" key="3">
    <source>
        <dbReference type="ARBA" id="ARBA00022527"/>
    </source>
</evidence>
<evidence type="ECO:0000256" key="5">
    <source>
        <dbReference type="ARBA" id="ARBA00022741"/>
    </source>
</evidence>
<dbReference type="PANTHER" id="PTHR44899:SF3">
    <property type="entry name" value="SERINE_THREONINE-PROTEIN KINASE NEK1"/>
    <property type="match status" value="1"/>
</dbReference>
<feature type="binding site" evidence="10">
    <location>
        <position position="44"/>
    </location>
    <ligand>
        <name>ATP</name>
        <dbReference type="ChEBI" id="CHEBI:30616"/>
    </ligand>
</feature>
<dbReference type="InterPro" id="IPR051131">
    <property type="entry name" value="NEK_Ser/Thr_kinase_NIMA"/>
</dbReference>
<comment type="catalytic activity">
    <reaction evidence="8">
        <text>L-threonyl-[protein] + ATP = O-phospho-L-threonyl-[protein] + ADP + H(+)</text>
        <dbReference type="Rhea" id="RHEA:46608"/>
        <dbReference type="Rhea" id="RHEA-COMP:11060"/>
        <dbReference type="Rhea" id="RHEA-COMP:11605"/>
        <dbReference type="ChEBI" id="CHEBI:15378"/>
        <dbReference type="ChEBI" id="CHEBI:30013"/>
        <dbReference type="ChEBI" id="CHEBI:30616"/>
        <dbReference type="ChEBI" id="CHEBI:61977"/>
        <dbReference type="ChEBI" id="CHEBI:456216"/>
        <dbReference type="EC" id="2.7.11.1"/>
    </reaction>
</comment>
<evidence type="ECO:0000256" key="6">
    <source>
        <dbReference type="ARBA" id="ARBA00022777"/>
    </source>
</evidence>
<evidence type="ECO:0000259" key="14">
    <source>
        <dbReference type="PROSITE" id="PS50011"/>
    </source>
</evidence>
<keyword evidence="16" id="KW-1185">Reference proteome</keyword>
<keyword evidence="5 10" id="KW-0547">Nucleotide-binding</keyword>
<evidence type="ECO:0000313" key="16">
    <source>
        <dbReference type="Proteomes" id="UP001158576"/>
    </source>
</evidence>
<dbReference type="EC" id="2.7.11.1" evidence="2"/>
<evidence type="ECO:0000256" key="8">
    <source>
        <dbReference type="ARBA" id="ARBA00047899"/>
    </source>
</evidence>
<gene>
    <name evidence="15" type="ORF">OKIOD_LOCUS4448</name>
</gene>
<evidence type="ECO:0000256" key="4">
    <source>
        <dbReference type="ARBA" id="ARBA00022679"/>
    </source>
</evidence>
<dbReference type="SUPFAM" id="SSF56112">
    <property type="entry name" value="Protein kinase-like (PK-like)"/>
    <property type="match status" value="1"/>
</dbReference>
<dbReference type="Proteomes" id="UP001158576">
    <property type="component" value="Chromosome PAR"/>
</dbReference>
<dbReference type="InterPro" id="IPR008271">
    <property type="entry name" value="Ser/Thr_kinase_AS"/>
</dbReference>
<evidence type="ECO:0000256" key="12">
    <source>
        <dbReference type="SAM" id="Coils"/>
    </source>
</evidence>
<dbReference type="PANTHER" id="PTHR44899">
    <property type="entry name" value="CAMK FAMILY PROTEIN KINASE"/>
    <property type="match status" value="1"/>
</dbReference>
<dbReference type="InterPro" id="IPR000719">
    <property type="entry name" value="Prot_kinase_dom"/>
</dbReference>
<evidence type="ECO:0000256" key="7">
    <source>
        <dbReference type="ARBA" id="ARBA00022840"/>
    </source>
</evidence>
<evidence type="ECO:0000256" key="10">
    <source>
        <dbReference type="PROSITE-ProRule" id="PRU10141"/>
    </source>
</evidence>
<dbReference type="Gene3D" id="1.10.510.10">
    <property type="entry name" value="Transferase(Phosphotransferase) domain 1"/>
    <property type="match status" value="1"/>
</dbReference>
<feature type="coiled-coil region" evidence="12">
    <location>
        <begin position="44"/>
        <end position="71"/>
    </location>
</feature>
<keyword evidence="4" id="KW-0808">Transferase</keyword>
<dbReference type="PROSITE" id="PS00107">
    <property type="entry name" value="PROTEIN_KINASE_ATP"/>
    <property type="match status" value="1"/>
</dbReference>
<feature type="region of interest" description="Disordered" evidence="13">
    <location>
        <begin position="303"/>
        <end position="323"/>
    </location>
</feature>
<dbReference type="EMBL" id="OU015568">
    <property type="protein sequence ID" value="CAG5091154.1"/>
    <property type="molecule type" value="Genomic_DNA"/>
</dbReference>
<evidence type="ECO:0000256" key="2">
    <source>
        <dbReference type="ARBA" id="ARBA00012513"/>
    </source>
</evidence>
<evidence type="ECO:0000256" key="13">
    <source>
        <dbReference type="SAM" id="MobiDB-lite"/>
    </source>
</evidence>
<feature type="domain" description="Protein kinase" evidence="14">
    <location>
        <begin position="14"/>
        <end position="287"/>
    </location>
</feature>
<proteinExistence type="inferred from homology"/>
<evidence type="ECO:0000313" key="15">
    <source>
        <dbReference type="EMBL" id="CAG5091154.1"/>
    </source>
</evidence>
<dbReference type="PROSITE" id="PS50011">
    <property type="entry name" value="PROTEIN_KINASE_DOM"/>
    <property type="match status" value="1"/>
</dbReference>
<accession>A0ABN7S5Z9</accession>
<organism evidence="15 16">
    <name type="scientific">Oikopleura dioica</name>
    <name type="common">Tunicate</name>
    <dbReference type="NCBI Taxonomy" id="34765"/>
    <lineage>
        <taxon>Eukaryota</taxon>
        <taxon>Metazoa</taxon>
        <taxon>Chordata</taxon>
        <taxon>Tunicata</taxon>
        <taxon>Appendicularia</taxon>
        <taxon>Copelata</taxon>
        <taxon>Oikopleuridae</taxon>
        <taxon>Oikopleura</taxon>
    </lineage>
</organism>
<reference evidence="15 16" key="1">
    <citation type="submission" date="2021-04" db="EMBL/GenBank/DDBJ databases">
        <authorList>
            <person name="Bliznina A."/>
        </authorList>
    </citation>
    <scope>NUCLEOTIDE SEQUENCE [LARGE SCALE GENOMIC DNA]</scope>
</reference>
<comment type="similarity">
    <text evidence="1">Belongs to the protein kinase superfamily. NEK Ser/Thr protein kinase family. NIMA subfamily.</text>
</comment>
<dbReference type="InterPro" id="IPR017441">
    <property type="entry name" value="Protein_kinase_ATP_BS"/>
</dbReference>
<evidence type="ECO:0000256" key="9">
    <source>
        <dbReference type="ARBA" id="ARBA00048679"/>
    </source>
</evidence>
<dbReference type="Pfam" id="PF00069">
    <property type="entry name" value="Pkinase"/>
    <property type="match status" value="1"/>
</dbReference>